<dbReference type="NCBIfam" id="TIGR02167">
    <property type="entry name" value="Liste_lipo_26"/>
    <property type="match status" value="3"/>
</dbReference>
<accession>K1RUI5</accession>
<protein>
    <submittedName>
        <fullName evidence="1">Lipoprotein</fullName>
    </submittedName>
</protein>
<keyword evidence="1" id="KW-0449">Lipoprotein</keyword>
<dbReference type="InterPro" id="IPR032675">
    <property type="entry name" value="LRR_dom_sf"/>
</dbReference>
<gene>
    <name evidence="1" type="ORF">OBE_17068</name>
</gene>
<dbReference type="InterPro" id="IPR005046">
    <property type="entry name" value="DUF285"/>
</dbReference>
<dbReference type="AlphaFoldDB" id="K1RUI5"/>
<dbReference type="InterPro" id="IPR011889">
    <property type="entry name" value="Liste_lipo_26"/>
</dbReference>
<comment type="caution">
    <text evidence="1">The sequence shown here is derived from an EMBL/GenBank/DDBJ whole genome shotgun (WGS) entry which is preliminary data.</text>
</comment>
<evidence type="ECO:0000313" key="1">
    <source>
        <dbReference type="EMBL" id="EKC45155.1"/>
    </source>
</evidence>
<dbReference type="SUPFAM" id="SSF52058">
    <property type="entry name" value="L domain-like"/>
    <property type="match status" value="1"/>
</dbReference>
<dbReference type="EMBL" id="AJWZ01011468">
    <property type="protein sequence ID" value="EKC45155.1"/>
    <property type="molecule type" value="Genomic_DNA"/>
</dbReference>
<dbReference type="Pfam" id="PF03382">
    <property type="entry name" value="DUF285"/>
    <property type="match status" value="1"/>
</dbReference>
<name>K1RUI5_9ZZZZ</name>
<dbReference type="Gene3D" id="3.80.10.10">
    <property type="entry name" value="Ribonuclease Inhibitor"/>
    <property type="match status" value="2"/>
</dbReference>
<reference evidence="1" key="1">
    <citation type="journal article" date="2013" name="Environ. Microbiol.">
        <title>Microbiota from the distal guts of lean and obese adolescents exhibit partial functional redundancy besides clear differences in community structure.</title>
        <authorList>
            <person name="Ferrer M."/>
            <person name="Ruiz A."/>
            <person name="Lanza F."/>
            <person name="Haange S.B."/>
            <person name="Oberbach A."/>
            <person name="Till H."/>
            <person name="Bargiela R."/>
            <person name="Campoy C."/>
            <person name="Segura M.T."/>
            <person name="Richter M."/>
            <person name="von Bergen M."/>
            <person name="Seifert J."/>
            <person name="Suarez A."/>
        </authorList>
    </citation>
    <scope>NUCLEOTIDE SEQUENCE</scope>
</reference>
<proteinExistence type="predicted"/>
<organism evidence="1">
    <name type="scientific">human gut metagenome</name>
    <dbReference type="NCBI Taxonomy" id="408170"/>
    <lineage>
        <taxon>unclassified sequences</taxon>
        <taxon>metagenomes</taxon>
        <taxon>organismal metagenomes</taxon>
    </lineage>
</organism>
<sequence>MSTTLNITGVSNIKSAKWDVHFDNLKVNNDSVTATSPAVIDATKTAVNYSVSLLKPGDSYSFTVDVVNAGTIDAMVSVVSNTGLSDEQKKYISYSVTYSNDLDVNTKDSLNAGYKRKLRVIVKYRTDLDASDLPTEDKILNLTFKVTYIQADSSKNDIVTGSIMNNDGTGNYHSDTYKSKITKIVTSNKLVVPNNVVEKWDVSKNQDESVMAYAEDDGNGGYVVTICSDGKIYLEGSYGGFFSNFSALTSMDLSDFDTKNVVSMNGLFASCVSLTELSLNSFDTSNVTDMNSMFGGCNNLISIDLSSFKTSKLTSITAMFAGCINLTSINFKNATFDNVTSYGGAFSGCSKLAKIIVKDTAAKNFISGKVSGVDVIIA</sequence>